<sequence length="73" mass="8401">MLKVRYENNSFTTTQCSSTPALNMQSLAIAFRPKRRHLQFSPKPMFLRKAPSLCSFPDVALFVDYDRDIAFLA</sequence>
<proteinExistence type="predicted"/>
<name>A0A1F5UZ71_FRAXR</name>
<dbReference type="STRING" id="1817864.A2Z21_03570"/>
<accession>A0A1F5UZ71</accession>
<comment type="caution">
    <text evidence="1">The sequence shown here is derived from an EMBL/GenBank/DDBJ whole genome shotgun (WGS) entry which is preliminary data.</text>
</comment>
<dbReference type="AlphaFoldDB" id="A0A1F5UZ71"/>
<organism evidence="1 2">
    <name type="scientific">Fraserbacteria sp. (strain RBG_16_55_9)</name>
    <dbReference type="NCBI Taxonomy" id="1817864"/>
    <lineage>
        <taxon>Bacteria</taxon>
        <taxon>Candidatus Fraseribacteriota</taxon>
    </lineage>
</organism>
<gene>
    <name evidence="1" type="ORF">A2Z21_03570</name>
</gene>
<evidence type="ECO:0000313" key="1">
    <source>
        <dbReference type="EMBL" id="OGF56440.1"/>
    </source>
</evidence>
<protein>
    <submittedName>
        <fullName evidence="1">Uncharacterized protein</fullName>
    </submittedName>
</protein>
<dbReference type="EMBL" id="MFGX01000035">
    <property type="protein sequence ID" value="OGF56440.1"/>
    <property type="molecule type" value="Genomic_DNA"/>
</dbReference>
<dbReference type="Proteomes" id="UP000179157">
    <property type="component" value="Unassembled WGS sequence"/>
</dbReference>
<reference evidence="1 2" key="1">
    <citation type="journal article" date="2016" name="Nat. Commun.">
        <title>Thousands of microbial genomes shed light on interconnected biogeochemical processes in an aquifer system.</title>
        <authorList>
            <person name="Anantharaman K."/>
            <person name="Brown C.T."/>
            <person name="Hug L.A."/>
            <person name="Sharon I."/>
            <person name="Castelle C.J."/>
            <person name="Probst A.J."/>
            <person name="Thomas B.C."/>
            <person name="Singh A."/>
            <person name="Wilkins M.J."/>
            <person name="Karaoz U."/>
            <person name="Brodie E.L."/>
            <person name="Williams K.H."/>
            <person name="Hubbard S.S."/>
            <person name="Banfield J.F."/>
        </authorList>
    </citation>
    <scope>NUCLEOTIDE SEQUENCE [LARGE SCALE GENOMIC DNA]</scope>
    <source>
        <strain evidence="2">RBG_16_55_9</strain>
    </source>
</reference>
<evidence type="ECO:0000313" key="2">
    <source>
        <dbReference type="Proteomes" id="UP000179157"/>
    </source>
</evidence>